<keyword evidence="2" id="KW-0058">Aromatic hydrocarbons catabolism</keyword>
<dbReference type="InterPro" id="IPR029058">
    <property type="entry name" value="AB_hydrolase_fold"/>
</dbReference>
<dbReference type="SUPFAM" id="SSF53474">
    <property type="entry name" value="alpha/beta-Hydrolases"/>
    <property type="match status" value="1"/>
</dbReference>
<dbReference type="InterPro" id="IPR000639">
    <property type="entry name" value="Epox_hydrolase-like"/>
</dbReference>
<dbReference type="Pfam" id="PF06441">
    <property type="entry name" value="EHN"/>
    <property type="match status" value="1"/>
</dbReference>
<dbReference type="GO" id="GO:0097176">
    <property type="term" value="P:epoxide metabolic process"/>
    <property type="evidence" value="ECO:0007669"/>
    <property type="project" value="TreeGrafter"/>
</dbReference>
<keyword evidence="3 6" id="KW-0378">Hydrolase</keyword>
<feature type="active site" description="Proton donor" evidence="4">
    <location>
        <position position="307"/>
    </location>
</feature>
<dbReference type="InterPro" id="IPR016292">
    <property type="entry name" value="Epoxide_hydrolase"/>
</dbReference>
<dbReference type="PANTHER" id="PTHR21661">
    <property type="entry name" value="EPOXIDE HYDROLASE 1-RELATED"/>
    <property type="match status" value="1"/>
</dbReference>
<comment type="caution">
    <text evidence="6">The sequence shown here is derived from an EMBL/GenBank/DDBJ whole genome shotgun (WGS) entry which is preliminary data.</text>
</comment>
<dbReference type="OrthoDB" id="9780765at2"/>
<sequence>MPREPQPFTLAVPDAAIADLRARLALTRLPDQAPGDPWAYGTSVDYLSDLVAYWRDRFDWRRQEAALNAYPQYKVPLHGIDLHFLHVPGKGPNPTPLLLMHGWPGSVFEFLDIIPRLTDPAAFGGDPADAFTVVAPSLPGYGLSFAPGQRRFDINAIADCLADLMTEVLGYRRFAAQGGDWGGFTASRLGAVHPDKLLGIHVNLLAIRRDPTMVADPTEEERRYLGELEHWLKEEMGYTWIQGTRPQTLAAALTDSPSGLAAWIAEKFHRWTDNDGRIESAVDRDRMLGNIALYWFTGCIGASFWPYYARLHGPWPIPEGTTVDVPTGYCEFPREILRPPRSLAARTYTDIRRWTVMQRGGHFAALEQPAALAAEVQAFFRALRQEGARA</sequence>
<dbReference type="EMBL" id="SKBM01000003">
    <property type="protein sequence ID" value="TCZ65415.1"/>
    <property type="molecule type" value="Genomic_DNA"/>
</dbReference>
<evidence type="ECO:0000313" key="6">
    <source>
        <dbReference type="EMBL" id="TCZ65415.1"/>
    </source>
</evidence>
<accession>A0A4R4DU70</accession>
<dbReference type="PANTHER" id="PTHR21661:SF35">
    <property type="entry name" value="EPOXIDE HYDROLASE"/>
    <property type="match status" value="1"/>
</dbReference>
<comment type="similarity">
    <text evidence="1">Belongs to the peptidase S33 family.</text>
</comment>
<evidence type="ECO:0000256" key="3">
    <source>
        <dbReference type="ARBA" id="ARBA00022801"/>
    </source>
</evidence>
<evidence type="ECO:0000259" key="5">
    <source>
        <dbReference type="Pfam" id="PF06441"/>
    </source>
</evidence>
<proteinExistence type="inferred from homology"/>
<protein>
    <submittedName>
        <fullName evidence="6">Epoxide hydrolase</fullName>
    </submittedName>
</protein>
<evidence type="ECO:0000256" key="4">
    <source>
        <dbReference type="PIRSR" id="PIRSR001112-1"/>
    </source>
</evidence>
<dbReference type="Gene3D" id="3.40.50.1820">
    <property type="entry name" value="alpha/beta hydrolase"/>
    <property type="match status" value="1"/>
</dbReference>
<feature type="active site" description="Nucleophile" evidence="4">
    <location>
        <position position="180"/>
    </location>
</feature>
<evidence type="ECO:0000313" key="7">
    <source>
        <dbReference type="Proteomes" id="UP000295023"/>
    </source>
</evidence>
<keyword evidence="7" id="KW-1185">Reference proteome</keyword>
<name>A0A4R4DU70_9PROT</name>
<dbReference type="AlphaFoldDB" id="A0A4R4DU70"/>
<gene>
    <name evidence="6" type="ORF">EXY23_04385</name>
</gene>
<dbReference type="RefSeq" id="WP_132284947.1">
    <property type="nucleotide sequence ID" value="NZ_SKBM01000003.1"/>
</dbReference>
<evidence type="ECO:0000256" key="1">
    <source>
        <dbReference type="ARBA" id="ARBA00010088"/>
    </source>
</evidence>
<dbReference type="InterPro" id="IPR010497">
    <property type="entry name" value="Epoxide_hydro_N"/>
</dbReference>
<organism evidence="6 7">
    <name type="scientific">Roseicella aquatilis</name>
    <dbReference type="NCBI Taxonomy" id="2527868"/>
    <lineage>
        <taxon>Bacteria</taxon>
        <taxon>Pseudomonadati</taxon>
        <taxon>Pseudomonadota</taxon>
        <taxon>Alphaproteobacteria</taxon>
        <taxon>Acetobacterales</taxon>
        <taxon>Roseomonadaceae</taxon>
        <taxon>Roseicella</taxon>
    </lineage>
</organism>
<dbReference type="GO" id="GO:0004301">
    <property type="term" value="F:epoxide hydrolase activity"/>
    <property type="evidence" value="ECO:0007669"/>
    <property type="project" value="TreeGrafter"/>
</dbReference>
<feature type="active site" description="Proton acceptor" evidence="4">
    <location>
        <position position="362"/>
    </location>
</feature>
<reference evidence="6 7" key="1">
    <citation type="submission" date="2019-03" db="EMBL/GenBank/DDBJ databases">
        <title>Paracraurococcus aquatilis NE82 genome sequence.</title>
        <authorList>
            <person name="Zhao Y."/>
            <person name="Du Z."/>
        </authorList>
    </citation>
    <scope>NUCLEOTIDE SEQUENCE [LARGE SCALE GENOMIC DNA]</scope>
    <source>
        <strain evidence="6 7">NE82</strain>
    </source>
</reference>
<dbReference type="PIRSF" id="PIRSF001112">
    <property type="entry name" value="Epoxide_hydrolase"/>
    <property type="match status" value="1"/>
</dbReference>
<feature type="domain" description="Epoxide hydrolase N-terminal" evidence="5">
    <location>
        <begin position="5"/>
        <end position="110"/>
    </location>
</feature>
<dbReference type="PRINTS" id="PR00412">
    <property type="entry name" value="EPOXHYDRLASE"/>
</dbReference>
<evidence type="ECO:0000256" key="2">
    <source>
        <dbReference type="ARBA" id="ARBA00022797"/>
    </source>
</evidence>
<dbReference type="Proteomes" id="UP000295023">
    <property type="component" value="Unassembled WGS sequence"/>
</dbReference>